<evidence type="ECO:0000259" key="4">
    <source>
        <dbReference type="Pfam" id="PF00248"/>
    </source>
</evidence>
<evidence type="ECO:0000313" key="5">
    <source>
        <dbReference type="EMBL" id="SCP97037.1"/>
    </source>
</evidence>
<accession>A0A1D3TT39</accession>
<protein>
    <submittedName>
        <fullName evidence="5">Alcohol dehydrogenase (NADP+)</fullName>
    </submittedName>
</protein>
<dbReference type="OrthoDB" id="9804790at2"/>
<keyword evidence="6" id="KW-1185">Reference proteome</keyword>
<dbReference type="InterPro" id="IPR023210">
    <property type="entry name" value="NADP_OxRdtase_dom"/>
</dbReference>
<reference evidence="5 6" key="1">
    <citation type="submission" date="2016-09" db="EMBL/GenBank/DDBJ databases">
        <authorList>
            <person name="Capua I."/>
            <person name="De Benedictis P."/>
            <person name="Joannis T."/>
            <person name="Lombin L.H."/>
            <person name="Cattoli G."/>
        </authorList>
    </citation>
    <scope>NUCLEOTIDE SEQUENCE [LARGE SCALE GENOMIC DNA]</scope>
    <source>
        <strain evidence="5 6">GluBS11</strain>
    </source>
</reference>
<dbReference type="Gene3D" id="3.20.20.100">
    <property type="entry name" value="NADP-dependent oxidoreductase domain"/>
    <property type="match status" value="1"/>
</dbReference>
<dbReference type="Pfam" id="PF00248">
    <property type="entry name" value="Aldo_ket_red"/>
    <property type="match status" value="1"/>
</dbReference>
<dbReference type="GO" id="GO:0016491">
    <property type="term" value="F:oxidoreductase activity"/>
    <property type="evidence" value="ECO:0007669"/>
    <property type="project" value="InterPro"/>
</dbReference>
<dbReference type="PRINTS" id="PR00069">
    <property type="entry name" value="ALDKETRDTASE"/>
</dbReference>
<proteinExistence type="predicted"/>
<dbReference type="InterPro" id="IPR020471">
    <property type="entry name" value="AKR"/>
</dbReference>
<dbReference type="RefSeq" id="WP_091232731.1">
    <property type="nucleotide sequence ID" value="NZ_FMKA01000008.1"/>
</dbReference>
<dbReference type="InterPro" id="IPR036812">
    <property type="entry name" value="NAD(P)_OxRdtase_dom_sf"/>
</dbReference>
<feature type="domain" description="NADP-dependent oxidoreductase" evidence="4">
    <location>
        <begin position="24"/>
        <end position="306"/>
    </location>
</feature>
<feature type="active site" description="Proton donor" evidence="1">
    <location>
        <position position="60"/>
    </location>
</feature>
<sequence>MTSFIDPKSVPQRKLYTGDYMPAIGMGTFGSDRFTPEQVSEAVAGAIRSGYRLFDCAAVYGNEHLIGEVFQNAFDKGEVKREELFITSKVWNDMQGRGDVLISCAKSLKDLHLDYIDLFFIHWPFANYHAPGCDGDSRNPDSKPFSADAFMETWRQCERLVEMGLVKHIGMSNMTIPKLEAVLPLCRIQPAVLEMELHPCFQQPELFDYCKAHDIQPIGFCPIGSPSRPERDKTDEDIADVQVPELVEIANAHNVHPAIVCLKWAVQRGQIPIPFSVREQQYVGNLKCVTEDPLTDREMGIMKSLDRNNRLIKGQVFLWEGAKGWEDLWDLDGVISK</sequence>
<feature type="site" description="Lowers pKa of active site Tyr" evidence="3">
    <location>
        <position position="89"/>
    </location>
</feature>
<dbReference type="PIRSF" id="PIRSF000097">
    <property type="entry name" value="AKR"/>
    <property type="match status" value="1"/>
</dbReference>
<dbReference type="SUPFAM" id="SSF51430">
    <property type="entry name" value="NAD(P)-linked oxidoreductase"/>
    <property type="match status" value="1"/>
</dbReference>
<dbReference type="InterPro" id="IPR018170">
    <property type="entry name" value="Aldo/ket_reductase_CS"/>
</dbReference>
<gene>
    <name evidence="5" type="ORF">SAMN05421730_100818</name>
</gene>
<evidence type="ECO:0000256" key="1">
    <source>
        <dbReference type="PIRSR" id="PIRSR000097-1"/>
    </source>
</evidence>
<dbReference type="PROSITE" id="PS00798">
    <property type="entry name" value="ALDOKETO_REDUCTASE_1"/>
    <property type="match status" value="1"/>
</dbReference>
<dbReference type="PANTHER" id="PTHR11732">
    <property type="entry name" value="ALDO/KETO REDUCTASE"/>
    <property type="match status" value="1"/>
</dbReference>
<dbReference type="Proteomes" id="UP000199315">
    <property type="component" value="Unassembled WGS sequence"/>
</dbReference>
<dbReference type="AlphaFoldDB" id="A0A1D3TT39"/>
<organism evidence="5 6">
    <name type="scientific">Anaerobium acetethylicum</name>
    <dbReference type="NCBI Taxonomy" id="1619234"/>
    <lineage>
        <taxon>Bacteria</taxon>
        <taxon>Bacillati</taxon>
        <taxon>Bacillota</taxon>
        <taxon>Clostridia</taxon>
        <taxon>Lachnospirales</taxon>
        <taxon>Lachnospiraceae</taxon>
        <taxon>Anaerobium</taxon>
    </lineage>
</organism>
<name>A0A1D3TT39_9FIRM</name>
<evidence type="ECO:0000313" key="6">
    <source>
        <dbReference type="Proteomes" id="UP000199315"/>
    </source>
</evidence>
<evidence type="ECO:0000256" key="3">
    <source>
        <dbReference type="PIRSR" id="PIRSR000097-3"/>
    </source>
</evidence>
<dbReference type="CDD" id="cd19071">
    <property type="entry name" value="AKR_AKR1-5-like"/>
    <property type="match status" value="1"/>
</dbReference>
<evidence type="ECO:0000256" key="2">
    <source>
        <dbReference type="PIRSR" id="PIRSR000097-2"/>
    </source>
</evidence>
<dbReference type="EMBL" id="FMKA01000008">
    <property type="protein sequence ID" value="SCP97037.1"/>
    <property type="molecule type" value="Genomic_DNA"/>
</dbReference>
<dbReference type="STRING" id="1619234.SAMN05421730_100818"/>
<feature type="binding site" evidence="2">
    <location>
        <position position="122"/>
    </location>
    <ligand>
        <name>substrate</name>
    </ligand>
</feature>